<accession>A0A1R4KDL3</accession>
<feature type="transmembrane region" description="Helical" evidence="1">
    <location>
        <begin position="153"/>
        <end position="174"/>
    </location>
</feature>
<keyword evidence="1" id="KW-0472">Membrane</keyword>
<keyword evidence="3" id="KW-1185">Reference proteome</keyword>
<name>A0A1R4KDL3_9MICO</name>
<evidence type="ECO:0000313" key="3">
    <source>
        <dbReference type="Proteomes" id="UP000196320"/>
    </source>
</evidence>
<feature type="transmembrane region" description="Helical" evidence="1">
    <location>
        <begin position="47"/>
        <end position="66"/>
    </location>
</feature>
<protein>
    <submittedName>
        <fullName evidence="2">Uncharacterized protein</fullName>
    </submittedName>
</protein>
<feature type="transmembrane region" description="Helical" evidence="1">
    <location>
        <begin position="214"/>
        <end position="234"/>
    </location>
</feature>
<evidence type="ECO:0000256" key="1">
    <source>
        <dbReference type="SAM" id="Phobius"/>
    </source>
</evidence>
<feature type="transmembrane region" description="Helical" evidence="1">
    <location>
        <begin position="112"/>
        <end position="132"/>
    </location>
</feature>
<feature type="transmembrane region" description="Helical" evidence="1">
    <location>
        <begin position="87"/>
        <end position="106"/>
    </location>
</feature>
<feature type="transmembrane region" description="Helical" evidence="1">
    <location>
        <begin position="180"/>
        <end position="202"/>
    </location>
</feature>
<evidence type="ECO:0000313" key="2">
    <source>
        <dbReference type="EMBL" id="SJN42367.1"/>
    </source>
</evidence>
<keyword evidence="1" id="KW-0812">Transmembrane</keyword>
<feature type="transmembrane region" description="Helical" evidence="1">
    <location>
        <begin position="240"/>
        <end position="259"/>
    </location>
</feature>
<sequence>MLRSVEQIRARTAQVPRGHALLQLAYAVMMAAYMAVFVYTGSIEAGASAHGGTTMALILPPLIISSSLITGASERFGGRLRTTGRQWLAIGAFIALLVVFFAWGILGIGYPWWMALIAFAVTLVLFSIRPLSALRRMPAAEAEQQPSSLLPRPGQITTIVLGAYLGLASAVALWPTAAWIVTMIGMLAVIVALAAQTSAWGILHTGYEWRRPQWIAGGVAALLMFLLAALIIATDLITPAVAIGVGVLVAASLIVSAFLPGRSRGASEA</sequence>
<organism evidence="2 3">
    <name type="scientific">Microbacterium esteraromaticum</name>
    <dbReference type="NCBI Taxonomy" id="57043"/>
    <lineage>
        <taxon>Bacteria</taxon>
        <taxon>Bacillati</taxon>
        <taxon>Actinomycetota</taxon>
        <taxon>Actinomycetes</taxon>
        <taxon>Micrococcales</taxon>
        <taxon>Microbacteriaceae</taxon>
        <taxon>Microbacterium</taxon>
    </lineage>
</organism>
<gene>
    <name evidence="2" type="ORF">FM104_11915</name>
</gene>
<feature type="transmembrane region" description="Helical" evidence="1">
    <location>
        <begin position="21"/>
        <end position="41"/>
    </location>
</feature>
<dbReference type="AlphaFoldDB" id="A0A1R4KDL3"/>
<keyword evidence="1" id="KW-1133">Transmembrane helix</keyword>
<dbReference type="EMBL" id="FUKO01000030">
    <property type="protein sequence ID" value="SJN42367.1"/>
    <property type="molecule type" value="Genomic_DNA"/>
</dbReference>
<reference evidence="2 3" key="1">
    <citation type="submission" date="2017-02" db="EMBL/GenBank/DDBJ databases">
        <authorList>
            <person name="Peterson S.W."/>
        </authorList>
    </citation>
    <scope>NUCLEOTIDE SEQUENCE [LARGE SCALE GENOMIC DNA]</scope>
    <source>
        <strain evidence="2 3">B Mb 05.01</strain>
    </source>
</reference>
<dbReference type="Proteomes" id="UP000196320">
    <property type="component" value="Unassembled WGS sequence"/>
</dbReference>
<proteinExistence type="predicted"/>